<feature type="transmembrane region" description="Helical" evidence="12">
    <location>
        <begin position="17"/>
        <end position="40"/>
    </location>
</feature>
<dbReference type="Pfam" id="PF18719">
    <property type="entry name" value="ArlS_N"/>
    <property type="match status" value="1"/>
</dbReference>
<dbReference type="FunFam" id="1.10.287.130:FF:000001">
    <property type="entry name" value="Two-component sensor histidine kinase"/>
    <property type="match status" value="1"/>
</dbReference>
<dbReference type="PROSITE" id="PS50109">
    <property type="entry name" value="HIS_KIN"/>
    <property type="match status" value="1"/>
</dbReference>
<dbReference type="SUPFAM" id="SSF55874">
    <property type="entry name" value="ATPase domain of HSP90 chaperone/DNA topoisomerase II/histidine kinase"/>
    <property type="match status" value="1"/>
</dbReference>
<dbReference type="RefSeq" id="WP_005916534.1">
    <property type="nucleotide sequence ID" value="NZ_BJMF01000002.1"/>
</dbReference>
<gene>
    <name evidence="15" type="ORF">R0G89_00315</name>
</gene>
<dbReference type="Gene3D" id="3.30.565.10">
    <property type="entry name" value="Histidine kinase-like ATPase, C-terminal domain"/>
    <property type="match status" value="1"/>
</dbReference>
<keyword evidence="10" id="KW-0902">Two-component regulatory system</keyword>
<dbReference type="SMART" id="SM00304">
    <property type="entry name" value="HAMP"/>
    <property type="match status" value="1"/>
</dbReference>
<dbReference type="Pfam" id="PF00672">
    <property type="entry name" value="HAMP"/>
    <property type="match status" value="1"/>
</dbReference>
<dbReference type="GO" id="GO:0000155">
    <property type="term" value="F:phosphorelay sensor kinase activity"/>
    <property type="evidence" value="ECO:0007669"/>
    <property type="project" value="InterPro"/>
</dbReference>
<accession>A0AAN6BIA1</accession>
<evidence type="ECO:0000256" key="7">
    <source>
        <dbReference type="ARBA" id="ARBA00022692"/>
    </source>
</evidence>
<dbReference type="InterPro" id="IPR036097">
    <property type="entry name" value="HisK_dim/P_sf"/>
</dbReference>
<keyword evidence="11 12" id="KW-0472">Membrane</keyword>
<keyword evidence="9 12" id="KW-1133">Transmembrane helix</keyword>
<dbReference type="InterPro" id="IPR041610">
    <property type="entry name" value="ArlS_N"/>
</dbReference>
<dbReference type="InterPro" id="IPR050398">
    <property type="entry name" value="HssS/ArlS-like"/>
</dbReference>
<feature type="domain" description="HAMP" evidence="14">
    <location>
        <begin position="204"/>
        <end position="258"/>
    </location>
</feature>
<evidence type="ECO:0000259" key="13">
    <source>
        <dbReference type="PROSITE" id="PS50109"/>
    </source>
</evidence>
<dbReference type="Gene3D" id="1.10.287.130">
    <property type="match status" value="1"/>
</dbReference>
<evidence type="ECO:0000256" key="11">
    <source>
        <dbReference type="ARBA" id="ARBA00023136"/>
    </source>
</evidence>
<dbReference type="SUPFAM" id="SSF158472">
    <property type="entry name" value="HAMP domain-like"/>
    <property type="match status" value="1"/>
</dbReference>
<evidence type="ECO:0000256" key="2">
    <source>
        <dbReference type="ARBA" id="ARBA00004141"/>
    </source>
</evidence>
<keyword evidence="6" id="KW-0808">Transferase</keyword>
<evidence type="ECO:0000256" key="6">
    <source>
        <dbReference type="ARBA" id="ARBA00022679"/>
    </source>
</evidence>
<evidence type="ECO:0000313" key="15">
    <source>
        <dbReference type="EMBL" id="MDV2620179.1"/>
    </source>
</evidence>
<name>A0AAN6BIA1_PEDAC</name>
<feature type="transmembrane region" description="Helical" evidence="12">
    <location>
        <begin position="180"/>
        <end position="207"/>
    </location>
</feature>
<evidence type="ECO:0000313" key="16">
    <source>
        <dbReference type="Proteomes" id="UP001280897"/>
    </source>
</evidence>
<dbReference type="GO" id="GO:0016020">
    <property type="term" value="C:membrane"/>
    <property type="evidence" value="ECO:0007669"/>
    <property type="project" value="UniProtKB-SubCell"/>
</dbReference>
<dbReference type="KEGG" id="paci:A4V11_00820"/>
<dbReference type="Pfam" id="PF00512">
    <property type="entry name" value="HisKA"/>
    <property type="match status" value="1"/>
</dbReference>
<dbReference type="Gene3D" id="6.10.340.10">
    <property type="match status" value="1"/>
</dbReference>
<dbReference type="GeneID" id="57365674"/>
<dbReference type="PANTHER" id="PTHR45528">
    <property type="entry name" value="SENSOR HISTIDINE KINASE CPXA"/>
    <property type="match status" value="1"/>
</dbReference>
<proteinExistence type="predicted"/>
<protein>
    <recommendedName>
        <fullName evidence="4">Signal transduction histidine-protein kinase ArlS</fullName>
        <ecNumber evidence="3">2.7.13.3</ecNumber>
    </recommendedName>
</protein>
<comment type="catalytic activity">
    <reaction evidence="1">
        <text>ATP + protein L-histidine = ADP + protein N-phospho-L-histidine.</text>
        <dbReference type="EC" id="2.7.13.3"/>
    </reaction>
</comment>
<dbReference type="InterPro" id="IPR036890">
    <property type="entry name" value="HATPase_C_sf"/>
</dbReference>
<evidence type="ECO:0000256" key="9">
    <source>
        <dbReference type="ARBA" id="ARBA00022989"/>
    </source>
</evidence>
<dbReference type="PANTHER" id="PTHR45528:SF12">
    <property type="entry name" value="SENSOR HISTIDINE KINASE ARSS"/>
    <property type="match status" value="1"/>
</dbReference>
<organism evidence="15 16">
    <name type="scientific">Pediococcus acidilactici</name>
    <dbReference type="NCBI Taxonomy" id="1254"/>
    <lineage>
        <taxon>Bacteria</taxon>
        <taxon>Bacillati</taxon>
        <taxon>Bacillota</taxon>
        <taxon>Bacilli</taxon>
        <taxon>Lactobacillales</taxon>
        <taxon>Lactobacillaceae</taxon>
        <taxon>Pediococcus</taxon>
        <taxon>Pediococcus acidilactici group</taxon>
    </lineage>
</organism>
<evidence type="ECO:0000256" key="10">
    <source>
        <dbReference type="ARBA" id="ARBA00023012"/>
    </source>
</evidence>
<dbReference type="SMART" id="SM00387">
    <property type="entry name" value="HATPase_c"/>
    <property type="match status" value="1"/>
</dbReference>
<dbReference type="InterPro" id="IPR003594">
    <property type="entry name" value="HATPase_dom"/>
</dbReference>
<evidence type="ECO:0000256" key="3">
    <source>
        <dbReference type="ARBA" id="ARBA00012438"/>
    </source>
</evidence>
<evidence type="ECO:0000256" key="1">
    <source>
        <dbReference type="ARBA" id="ARBA00000085"/>
    </source>
</evidence>
<evidence type="ECO:0000256" key="12">
    <source>
        <dbReference type="SAM" id="Phobius"/>
    </source>
</evidence>
<dbReference type="InterPro" id="IPR004358">
    <property type="entry name" value="Sig_transdc_His_kin-like_C"/>
</dbReference>
<sequence>MLKQAIRNQRVSLKWKWAIGTGVGVLVIFGLFSFFLFKILTGSLYSVERHNVENTISQVNDRLRSAQVINYQTTNIFRPNFNEKSTEHQHRVFDDNLLANLTRKDLAVTVYDLNGKTVFSNQRNPLQMKKVSHRVVKHQKYHGQKIIVGQAPIINRNKQKIGYVEVVNLLRDYGRNYHRLIWLFGLTSLLVFMIISIFGYGLASYLLRPMRSINVTMRELEKDPQTESRVPVLNTNDELEDLSQQFNSMIDRMQRYIDQQRQFVEDVSHELRTPVAVVEGHLKMLKRWGKDDPQVLEESIESSLEETQRMKSLVSEMLDLTRADQIEINYPNEKTNVARLVNQVFNDFKMIHPEFQFTMDNELIGEPIVQIYRNHLEQILVILLDNAVKYSRERKEIHLSIANTKQFVEIAVQDFGEGISEKDLKLVFNRFYRIDKARSRDQGGNGLGLSIAKKLIEEYHGTISLESSVGSGSVFKIELPILQNPGYDQNY</sequence>
<comment type="caution">
    <text evidence="15">The sequence shown here is derived from an EMBL/GenBank/DDBJ whole genome shotgun (WGS) entry which is preliminary data.</text>
</comment>
<dbReference type="FunFam" id="3.30.565.10:FF:000006">
    <property type="entry name" value="Sensor histidine kinase WalK"/>
    <property type="match status" value="1"/>
</dbReference>
<dbReference type="InterPro" id="IPR005467">
    <property type="entry name" value="His_kinase_dom"/>
</dbReference>
<dbReference type="PRINTS" id="PR00344">
    <property type="entry name" value="BCTRLSENSOR"/>
</dbReference>
<keyword evidence="7 12" id="KW-0812">Transmembrane</keyword>
<evidence type="ECO:0000256" key="8">
    <source>
        <dbReference type="ARBA" id="ARBA00022777"/>
    </source>
</evidence>
<dbReference type="InterPro" id="IPR003660">
    <property type="entry name" value="HAMP_dom"/>
</dbReference>
<comment type="subcellular location">
    <subcellularLocation>
        <location evidence="2">Membrane</location>
        <topology evidence="2">Multi-pass membrane protein</topology>
    </subcellularLocation>
</comment>
<dbReference type="EC" id="2.7.13.3" evidence="3"/>
<dbReference type="CDD" id="cd06225">
    <property type="entry name" value="HAMP"/>
    <property type="match status" value="1"/>
</dbReference>
<dbReference type="Proteomes" id="UP001280897">
    <property type="component" value="Unassembled WGS sequence"/>
</dbReference>
<dbReference type="SMART" id="SM00388">
    <property type="entry name" value="HisKA"/>
    <property type="match status" value="1"/>
</dbReference>
<keyword evidence="8 15" id="KW-0418">Kinase</keyword>
<dbReference type="CDD" id="cd00082">
    <property type="entry name" value="HisKA"/>
    <property type="match status" value="1"/>
</dbReference>
<dbReference type="InterPro" id="IPR003661">
    <property type="entry name" value="HisK_dim/P_dom"/>
</dbReference>
<reference evidence="15" key="1">
    <citation type="journal article" date="2023" name="PeerJ">
        <title>Selection and evaluation of lactic acid bacteria from chicken feces in Thailand as potential probiotics.</title>
        <authorList>
            <person name="Khurajog B."/>
            <person name="Disastra Y."/>
            <person name="Lawwyne L.D."/>
            <person name="Sirichokchatchawan W."/>
            <person name="Niyomtham W."/>
            <person name="Yindee J."/>
            <person name="Hampson D.J."/>
            <person name="Prapasarakul N."/>
        </authorList>
    </citation>
    <scope>NUCLEOTIDE SEQUENCE</scope>
    <source>
        <strain evidence="15">BF9</strain>
    </source>
</reference>
<evidence type="ECO:0000256" key="4">
    <source>
        <dbReference type="ARBA" id="ARBA00015735"/>
    </source>
</evidence>
<dbReference type="SUPFAM" id="SSF47384">
    <property type="entry name" value="Homodimeric domain of signal transducing histidine kinase"/>
    <property type="match status" value="1"/>
</dbReference>
<keyword evidence="5" id="KW-0597">Phosphoprotein</keyword>
<evidence type="ECO:0000259" key="14">
    <source>
        <dbReference type="PROSITE" id="PS50885"/>
    </source>
</evidence>
<dbReference type="PROSITE" id="PS50885">
    <property type="entry name" value="HAMP"/>
    <property type="match status" value="1"/>
</dbReference>
<feature type="domain" description="Histidine kinase" evidence="13">
    <location>
        <begin position="266"/>
        <end position="483"/>
    </location>
</feature>
<dbReference type="EMBL" id="JAWJAV010000001">
    <property type="protein sequence ID" value="MDV2620179.1"/>
    <property type="molecule type" value="Genomic_DNA"/>
</dbReference>
<dbReference type="AlphaFoldDB" id="A0AAN6BIA1"/>
<evidence type="ECO:0000256" key="5">
    <source>
        <dbReference type="ARBA" id="ARBA00022553"/>
    </source>
</evidence>
<reference evidence="15" key="2">
    <citation type="submission" date="2023-10" db="EMBL/GenBank/DDBJ databases">
        <authorList>
            <person name="Khurajog B."/>
        </authorList>
    </citation>
    <scope>NUCLEOTIDE SEQUENCE</scope>
    <source>
        <strain evidence="15">BF9</strain>
    </source>
</reference>
<dbReference type="Pfam" id="PF02518">
    <property type="entry name" value="HATPase_c"/>
    <property type="match status" value="1"/>
</dbReference>